<dbReference type="GO" id="GO:0016034">
    <property type="term" value="F:maleylacetoacetate isomerase activity"/>
    <property type="evidence" value="ECO:0007669"/>
    <property type="project" value="TreeGrafter"/>
</dbReference>
<dbReference type="Pfam" id="PF13409">
    <property type="entry name" value="GST_N_2"/>
    <property type="match status" value="1"/>
</dbReference>
<dbReference type="AlphaFoldDB" id="A0A8H5CV01"/>
<feature type="domain" description="GST N-terminal" evidence="1">
    <location>
        <begin position="7"/>
        <end position="98"/>
    </location>
</feature>
<comment type="caution">
    <text evidence="2">The sequence shown here is derived from an EMBL/GenBank/DDBJ whole genome shotgun (WGS) entry which is preliminary data.</text>
</comment>
<dbReference type="PANTHER" id="PTHR42673">
    <property type="entry name" value="MALEYLACETOACETATE ISOMERASE"/>
    <property type="match status" value="1"/>
</dbReference>
<dbReference type="Gene3D" id="1.20.1050.10">
    <property type="match status" value="1"/>
</dbReference>
<evidence type="ECO:0000259" key="1">
    <source>
        <dbReference type="PROSITE" id="PS50404"/>
    </source>
</evidence>
<dbReference type="Proteomes" id="UP000559027">
    <property type="component" value="Unassembled WGS sequence"/>
</dbReference>
<name>A0A8H5CV01_9AGAR</name>
<gene>
    <name evidence="2" type="ORF">D9756_009567</name>
</gene>
<organism evidence="2 3">
    <name type="scientific">Leucocoprinus leucothites</name>
    <dbReference type="NCBI Taxonomy" id="201217"/>
    <lineage>
        <taxon>Eukaryota</taxon>
        <taxon>Fungi</taxon>
        <taxon>Dikarya</taxon>
        <taxon>Basidiomycota</taxon>
        <taxon>Agaricomycotina</taxon>
        <taxon>Agaricomycetes</taxon>
        <taxon>Agaricomycetidae</taxon>
        <taxon>Agaricales</taxon>
        <taxon>Agaricineae</taxon>
        <taxon>Agaricaceae</taxon>
        <taxon>Leucocoprinus</taxon>
    </lineage>
</organism>
<dbReference type="GO" id="GO:0006749">
    <property type="term" value="P:glutathione metabolic process"/>
    <property type="evidence" value="ECO:0007669"/>
    <property type="project" value="TreeGrafter"/>
</dbReference>
<evidence type="ECO:0000313" key="3">
    <source>
        <dbReference type="Proteomes" id="UP000559027"/>
    </source>
</evidence>
<dbReference type="Pfam" id="PF22041">
    <property type="entry name" value="GST_C_7"/>
    <property type="match status" value="1"/>
</dbReference>
<dbReference type="InterPro" id="IPR004045">
    <property type="entry name" value="Glutathione_S-Trfase_N"/>
</dbReference>
<dbReference type="InterPro" id="IPR036249">
    <property type="entry name" value="Thioredoxin-like_sf"/>
</dbReference>
<sequence length="248" mass="28290">MITLYDLAAKDPIKYWSPNPWKARYVLNLKKLPYQTVYVDFEDIDRVIREAGIPPSHHNADGKPMHTVPSIIDDATGAAVTDSYKIAEYLDKQYPDTPRAFPVGTEALQGAFYRYYNDNIRELSLLLVPSVPDILRKEASLEYFYRSRLASFGKPVDQIRPVGEELEKLWEKLHAVHDTLEGWYTKSSGSFLVGDTPSFGDFTLAGRLQAMKIVHGEDSEDWKKLSTVNNGRWAKLLKDLEKYASVEN</sequence>
<keyword evidence="3" id="KW-1185">Reference proteome</keyword>
<dbReference type="OrthoDB" id="4951845at2759"/>
<protein>
    <recommendedName>
        <fullName evidence="1">GST N-terminal domain-containing protein</fullName>
    </recommendedName>
</protein>
<dbReference type="GO" id="GO:0004364">
    <property type="term" value="F:glutathione transferase activity"/>
    <property type="evidence" value="ECO:0007669"/>
    <property type="project" value="TreeGrafter"/>
</dbReference>
<accession>A0A8H5CV01</accession>
<reference evidence="2 3" key="1">
    <citation type="journal article" date="2020" name="ISME J.">
        <title>Uncovering the hidden diversity of litter-decomposition mechanisms in mushroom-forming fungi.</title>
        <authorList>
            <person name="Floudas D."/>
            <person name="Bentzer J."/>
            <person name="Ahren D."/>
            <person name="Johansson T."/>
            <person name="Persson P."/>
            <person name="Tunlid A."/>
        </authorList>
    </citation>
    <scope>NUCLEOTIDE SEQUENCE [LARGE SCALE GENOMIC DNA]</scope>
    <source>
        <strain evidence="2 3">CBS 146.42</strain>
    </source>
</reference>
<dbReference type="InterPro" id="IPR036282">
    <property type="entry name" value="Glutathione-S-Trfase_C_sf"/>
</dbReference>
<dbReference type="GO" id="GO:0006559">
    <property type="term" value="P:L-phenylalanine catabolic process"/>
    <property type="evidence" value="ECO:0007669"/>
    <property type="project" value="TreeGrafter"/>
</dbReference>
<dbReference type="EMBL" id="JAACJO010000019">
    <property type="protein sequence ID" value="KAF5348514.1"/>
    <property type="molecule type" value="Genomic_DNA"/>
</dbReference>
<dbReference type="PROSITE" id="PS50404">
    <property type="entry name" value="GST_NTER"/>
    <property type="match status" value="1"/>
</dbReference>
<evidence type="ECO:0000313" key="2">
    <source>
        <dbReference type="EMBL" id="KAF5348514.1"/>
    </source>
</evidence>
<dbReference type="InterPro" id="IPR054416">
    <property type="entry name" value="GST_UstS-like_C"/>
</dbReference>
<dbReference type="PANTHER" id="PTHR42673:SF21">
    <property type="entry name" value="GLUTATHIONE S-TRANSFERASE YFCF"/>
    <property type="match status" value="1"/>
</dbReference>
<dbReference type="SUPFAM" id="SSF52833">
    <property type="entry name" value="Thioredoxin-like"/>
    <property type="match status" value="1"/>
</dbReference>
<proteinExistence type="predicted"/>
<dbReference type="Gene3D" id="3.40.30.10">
    <property type="entry name" value="Glutaredoxin"/>
    <property type="match status" value="1"/>
</dbReference>
<dbReference type="SUPFAM" id="SSF47616">
    <property type="entry name" value="GST C-terminal domain-like"/>
    <property type="match status" value="1"/>
</dbReference>